<organism evidence="7 8">
    <name type="scientific">Novispirillum itersonii</name>
    <name type="common">Aquaspirillum itersonii</name>
    <dbReference type="NCBI Taxonomy" id="189"/>
    <lineage>
        <taxon>Bacteria</taxon>
        <taxon>Pseudomonadati</taxon>
        <taxon>Pseudomonadota</taxon>
        <taxon>Alphaproteobacteria</taxon>
        <taxon>Rhodospirillales</taxon>
        <taxon>Novispirillaceae</taxon>
        <taxon>Novispirillum</taxon>
    </lineage>
</organism>
<dbReference type="EMBL" id="JACIIX010000011">
    <property type="protein sequence ID" value="MBB6211507.1"/>
    <property type="molecule type" value="Genomic_DNA"/>
</dbReference>
<protein>
    <submittedName>
        <fullName evidence="7">Disulfide bond formation protein DsbB</fullName>
    </submittedName>
</protein>
<dbReference type="SUPFAM" id="SSF158442">
    <property type="entry name" value="DsbB-like"/>
    <property type="match status" value="1"/>
</dbReference>
<evidence type="ECO:0000256" key="2">
    <source>
        <dbReference type="ARBA" id="ARBA00022475"/>
    </source>
</evidence>
<feature type="transmembrane region" description="Helical" evidence="6">
    <location>
        <begin position="140"/>
        <end position="161"/>
    </location>
</feature>
<feature type="transmembrane region" description="Helical" evidence="6">
    <location>
        <begin position="71"/>
        <end position="91"/>
    </location>
</feature>
<proteinExistence type="predicted"/>
<feature type="transmembrane region" description="Helical" evidence="6">
    <location>
        <begin position="12"/>
        <end position="34"/>
    </location>
</feature>
<reference evidence="7 8" key="1">
    <citation type="submission" date="2020-08" db="EMBL/GenBank/DDBJ databases">
        <title>Genomic Encyclopedia of Type Strains, Phase IV (KMG-IV): sequencing the most valuable type-strain genomes for metagenomic binning, comparative biology and taxonomic classification.</title>
        <authorList>
            <person name="Goeker M."/>
        </authorList>
    </citation>
    <scope>NUCLEOTIDE SEQUENCE [LARGE SCALE GENOMIC DNA]</scope>
    <source>
        <strain evidence="7 8">DSM 11590</strain>
    </source>
</reference>
<keyword evidence="8" id="KW-1185">Reference proteome</keyword>
<dbReference type="InterPro" id="IPR050183">
    <property type="entry name" value="DsbB"/>
</dbReference>
<comment type="caution">
    <text evidence="7">The sequence shown here is derived from an EMBL/GenBank/DDBJ whole genome shotgun (WGS) entry which is preliminary data.</text>
</comment>
<dbReference type="GO" id="GO:0015035">
    <property type="term" value="F:protein-disulfide reductase activity"/>
    <property type="evidence" value="ECO:0007669"/>
    <property type="project" value="InterPro"/>
</dbReference>
<name>A0A7W9ZHD9_NOVIT</name>
<comment type="subcellular location">
    <subcellularLocation>
        <location evidence="1">Cell membrane</location>
        <topology evidence="1">Multi-pass membrane protein</topology>
    </subcellularLocation>
</comment>
<evidence type="ECO:0000256" key="1">
    <source>
        <dbReference type="ARBA" id="ARBA00004651"/>
    </source>
</evidence>
<dbReference type="PANTHER" id="PTHR36570">
    <property type="entry name" value="DISULFIDE BOND FORMATION PROTEIN B"/>
    <property type="match status" value="1"/>
</dbReference>
<dbReference type="PANTHER" id="PTHR36570:SF3">
    <property type="entry name" value="DISULFIDE BOND FORMATION PROTEIN B"/>
    <property type="match status" value="1"/>
</dbReference>
<keyword evidence="5 6" id="KW-0472">Membrane</keyword>
<keyword evidence="4 6" id="KW-1133">Transmembrane helix</keyword>
<evidence type="ECO:0000313" key="7">
    <source>
        <dbReference type="EMBL" id="MBB6211507.1"/>
    </source>
</evidence>
<dbReference type="InterPro" id="IPR024199">
    <property type="entry name" value="Uncharacterised_DsbB"/>
</dbReference>
<keyword evidence="3 6" id="KW-0812">Transmembrane</keyword>
<dbReference type="GO" id="GO:0006457">
    <property type="term" value="P:protein folding"/>
    <property type="evidence" value="ECO:0007669"/>
    <property type="project" value="InterPro"/>
</dbReference>
<keyword evidence="2" id="KW-1003">Cell membrane</keyword>
<dbReference type="Pfam" id="PF02600">
    <property type="entry name" value="DsbB"/>
    <property type="match status" value="1"/>
</dbReference>
<sequence>MILSLLQPRRPFFLLVAAVCLTALSSVLISQYGFDLNPCILCLYERIPYVTAGLTALAMALLPTSPRLRRFGLLLIGLSFAANSALGFYHVGVEQHWWTNPGCTGGPLTSVSLADMQSALLKPVRPACDDVQWSLFGITLAGYNLLLSLAMTALTAVTAVAGRKSA</sequence>
<evidence type="ECO:0000256" key="4">
    <source>
        <dbReference type="ARBA" id="ARBA00022989"/>
    </source>
</evidence>
<evidence type="ECO:0000313" key="8">
    <source>
        <dbReference type="Proteomes" id="UP000544872"/>
    </source>
</evidence>
<dbReference type="InterPro" id="IPR023380">
    <property type="entry name" value="DsbB-like_sf"/>
</dbReference>
<feature type="transmembrane region" description="Helical" evidence="6">
    <location>
        <begin position="46"/>
        <end position="64"/>
    </location>
</feature>
<dbReference type="AlphaFoldDB" id="A0A7W9ZHD9"/>
<dbReference type="InterPro" id="IPR003752">
    <property type="entry name" value="DiS_bond_form_DsbB/BdbC"/>
</dbReference>
<evidence type="ECO:0000256" key="6">
    <source>
        <dbReference type="SAM" id="Phobius"/>
    </source>
</evidence>
<accession>A0A7W9ZHD9</accession>
<dbReference type="RefSeq" id="WP_184264321.1">
    <property type="nucleotide sequence ID" value="NZ_JACIIX010000011.1"/>
</dbReference>
<dbReference type="GO" id="GO:0005886">
    <property type="term" value="C:plasma membrane"/>
    <property type="evidence" value="ECO:0007669"/>
    <property type="project" value="UniProtKB-SubCell"/>
</dbReference>
<dbReference type="Gene3D" id="1.20.1550.10">
    <property type="entry name" value="DsbB-like"/>
    <property type="match status" value="1"/>
</dbReference>
<evidence type="ECO:0000256" key="3">
    <source>
        <dbReference type="ARBA" id="ARBA00022692"/>
    </source>
</evidence>
<dbReference type="Proteomes" id="UP000544872">
    <property type="component" value="Unassembled WGS sequence"/>
</dbReference>
<gene>
    <name evidence="7" type="ORF">FHS48_002946</name>
</gene>
<evidence type="ECO:0000256" key="5">
    <source>
        <dbReference type="ARBA" id="ARBA00023136"/>
    </source>
</evidence>
<dbReference type="PIRSF" id="PIRSF033913">
    <property type="entry name" value="S-S_format_DsbB"/>
    <property type="match status" value="1"/>
</dbReference>